<dbReference type="InterPro" id="IPR010649">
    <property type="entry name" value="NapE_TorE"/>
</dbReference>
<keyword evidence="3" id="KW-1185">Reference proteome</keyword>
<evidence type="ECO:0000256" key="1">
    <source>
        <dbReference type="SAM" id="Phobius"/>
    </source>
</evidence>
<keyword evidence="1" id="KW-0812">Transmembrane</keyword>
<name>A0A2P7R9M2_9GAMM</name>
<dbReference type="Pfam" id="PF06796">
    <property type="entry name" value="NapE"/>
    <property type="match status" value="1"/>
</dbReference>
<organism evidence="2 3">
    <name type="scientific">Zobellella taiwanensis</name>
    <dbReference type="NCBI Taxonomy" id="347535"/>
    <lineage>
        <taxon>Bacteria</taxon>
        <taxon>Pseudomonadati</taxon>
        <taxon>Pseudomonadota</taxon>
        <taxon>Gammaproteobacteria</taxon>
        <taxon>Aeromonadales</taxon>
        <taxon>Aeromonadaceae</taxon>
        <taxon>Zobellella</taxon>
    </lineage>
</organism>
<comment type="caution">
    <text evidence="2">The sequence shown here is derived from an EMBL/GenBank/DDBJ whole genome shotgun (WGS) entry which is preliminary data.</text>
</comment>
<feature type="transmembrane region" description="Helical" evidence="1">
    <location>
        <begin position="20"/>
        <end position="45"/>
    </location>
</feature>
<protein>
    <submittedName>
        <fullName evidence="2">TorE protein</fullName>
    </submittedName>
</protein>
<reference evidence="2 3" key="1">
    <citation type="submission" date="2018-03" db="EMBL/GenBank/DDBJ databases">
        <title>The draft genome of Zobellella taiwanensis JCM 13381.</title>
        <authorList>
            <person name="Liu L."/>
            <person name="Li L."/>
            <person name="Wang T."/>
            <person name="Zhang X."/>
            <person name="Liang L."/>
        </authorList>
    </citation>
    <scope>NUCLEOTIDE SEQUENCE [LARGE SCALE GENOMIC DNA]</scope>
    <source>
        <strain evidence="2 3">JCM 13381</strain>
    </source>
</reference>
<dbReference type="EMBL" id="PXYH01000003">
    <property type="protein sequence ID" value="PSJ46924.1"/>
    <property type="molecule type" value="Genomic_DNA"/>
</dbReference>
<dbReference type="AlphaFoldDB" id="A0A2P7R9M2"/>
<sequence length="55" mass="6134">MNNRTSTSTASRSREWLSLLFITLVFFPLLSVVFVGGYGFVVWMLQLVFGPPGHG</sequence>
<proteinExistence type="predicted"/>
<accession>A0A2P7R9M2</accession>
<dbReference type="Proteomes" id="UP000242181">
    <property type="component" value="Unassembled WGS sequence"/>
</dbReference>
<gene>
    <name evidence="2" type="ORF">C7I36_03215</name>
</gene>
<keyword evidence="1" id="KW-1133">Transmembrane helix</keyword>
<dbReference type="RefSeq" id="WP_106452287.1">
    <property type="nucleotide sequence ID" value="NZ_PXYH01000003.1"/>
</dbReference>
<evidence type="ECO:0000313" key="2">
    <source>
        <dbReference type="EMBL" id="PSJ46924.1"/>
    </source>
</evidence>
<evidence type="ECO:0000313" key="3">
    <source>
        <dbReference type="Proteomes" id="UP000242181"/>
    </source>
</evidence>
<keyword evidence="1" id="KW-0472">Membrane</keyword>